<dbReference type="Pfam" id="PF14277">
    <property type="entry name" value="DUF4364"/>
    <property type="match status" value="1"/>
</dbReference>
<accession>A0A1G5RVZ8</accession>
<evidence type="ECO:0000313" key="1">
    <source>
        <dbReference type="EMBL" id="SCZ77611.1"/>
    </source>
</evidence>
<sequence length="172" mass="19440">MFFDDSRQQIEKKMLLLEGIALLKGPAHDILMDLMLRDGRMNYFEFTHCLGELKDSGLVQETGSSHYRLTERGENAILYFSDRVEEEALNALKTTAQALNTQAPAYTAEWSVYEGAQVLKLLHSERGLCLMLSMEDRKLGEAMAKAWSEQNKSALTALMNLLTDALFYPPEA</sequence>
<dbReference type="InterPro" id="IPR036388">
    <property type="entry name" value="WH-like_DNA-bd_sf"/>
</dbReference>
<dbReference type="AlphaFoldDB" id="A0A1G5RVZ8"/>
<name>A0A1G5RVZ8_9FIRM</name>
<dbReference type="Proteomes" id="UP000199208">
    <property type="component" value="Unassembled WGS sequence"/>
</dbReference>
<dbReference type="RefSeq" id="WP_092589615.1">
    <property type="nucleotide sequence ID" value="NZ_FMWL01000003.1"/>
</dbReference>
<dbReference type="InterPro" id="IPR025374">
    <property type="entry name" value="DUF4364"/>
</dbReference>
<proteinExistence type="predicted"/>
<evidence type="ECO:0000313" key="2">
    <source>
        <dbReference type="Proteomes" id="UP000199208"/>
    </source>
</evidence>
<reference evidence="1 2" key="1">
    <citation type="submission" date="2016-10" db="EMBL/GenBank/DDBJ databases">
        <authorList>
            <person name="de Groot N.N."/>
        </authorList>
    </citation>
    <scope>NUCLEOTIDE SEQUENCE [LARGE SCALE GENOMIC DNA]</scope>
    <source>
        <strain evidence="1 2">DSM 2784</strain>
    </source>
</reference>
<protein>
    <recommendedName>
        <fullName evidence="3">DUF4364 domain-containing protein</fullName>
    </recommendedName>
</protein>
<gene>
    <name evidence="1" type="ORF">SAMN03080599_00809</name>
</gene>
<dbReference type="Gene3D" id="1.10.10.10">
    <property type="entry name" value="Winged helix-like DNA-binding domain superfamily/Winged helix DNA-binding domain"/>
    <property type="match status" value="1"/>
</dbReference>
<dbReference type="OrthoDB" id="9783597at2"/>
<keyword evidence="2" id="KW-1185">Reference proteome</keyword>
<evidence type="ECO:0008006" key="3">
    <source>
        <dbReference type="Google" id="ProtNLM"/>
    </source>
</evidence>
<organism evidence="1 2">
    <name type="scientific">Acidaminobacter hydrogenoformans DSM 2784</name>
    <dbReference type="NCBI Taxonomy" id="1120920"/>
    <lineage>
        <taxon>Bacteria</taxon>
        <taxon>Bacillati</taxon>
        <taxon>Bacillota</taxon>
        <taxon>Clostridia</taxon>
        <taxon>Peptostreptococcales</taxon>
        <taxon>Acidaminobacteraceae</taxon>
        <taxon>Acidaminobacter</taxon>
    </lineage>
</organism>
<dbReference type="EMBL" id="FMWL01000003">
    <property type="protein sequence ID" value="SCZ77611.1"/>
    <property type="molecule type" value="Genomic_DNA"/>
</dbReference>